<evidence type="ECO:0000313" key="2">
    <source>
        <dbReference type="EMBL" id="MFC3936019.1"/>
    </source>
</evidence>
<dbReference type="Proteomes" id="UP001595693">
    <property type="component" value="Unassembled WGS sequence"/>
</dbReference>
<accession>A0ABV8DBS5</accession>
<protein>
    <submittedName>
        <fullName evidence="2">Uncharacterized protein</fullName>
    </submittedName>
</protein>
<name>A0ABV8DBS5_9BURK</name>
<gene>
    <name evidence="2" type="ORF">ACFOW3_15515</name>
</gene>
<feature type="compositionally biased region" description="Low complexity" evidence="1">
    <location>
        <begin position="78"/>
        <end position="96"/>
    </location>
</feature>
<proteinExistence type="predicted"/>
<evidence type="ECO:0000256" key="1">
    <source>
        <dbReference type="SAM" id="MobiDB-lite"/>
    </source>
</evidence>
<evidence type="ECO:0000313" key="3">
    <source>
        <dbReference type="Proteomes" id="UP001595693"/>
    </source>
</evidence>
<comment type="caution">
    <text evidence="2">The sequence shown here is derived from an EMBL/GenBank/DDBJ whole genome shotgun (WGS) entry which is preliminary data.</text>
</comment>
<organism evidence="2 3">
    <name type="scientific">Acidovorax facilis</name>
    <dbReference type="NCBI Taxonomy" id="12917"/>
    <lineage>
        <taxon>Bacteria</taxon>
        <taxon>Pseudomonadati</taxon>
        <taxon>Pseudomonadota</taxon>
        <taxon>Betaproteobacteria</taxon>
        <taxon>Burkholderiales</taxon>
        <taxon>Comamonadaceae</taxon>
        <taxon>Acidovorax</taxon>
    </lineage>
</organism>
<feature type="region of interest" description="Disordered" evidence="1">
    <location>
        <begin position="78"/>
        <end position="106"/>
    </location>
</feature>
<dbReference type="RefSeq" id="WP_055395398.1">
    <property type="nucleotide sequence ID" value="NZ_JAMXAX010000016.1"/>
</dbReference>
<reference evidence="3" key="1">
    <citation type="journal article" date="2019" name="Int. J. Syst. Evol. Microbiol.">
        <title>The Global Catalogue of Microorganisms (GCM) 10K type strain sequencing project: providing services to taxonomists for standard genome sequencing and annotation.</title>
        <authorList>
            <consortium name="The Broad Institute Genomics Platform"/>
            <consortium name="The Broad Institute Genome Sequencing Center for Infectious Disease"/>
            <person name="Wu L."/>
            <person name="Ma J."/>
        </authorList>
    </citation>
    <scope>NUCLEOTIDE SEQUENCE [LARGE SCALE GENOMIC DNA]</scope>
    <source>
        <strain evidence="3">CCUG 2113</strain>
    </source>
</reference>
<sequence>MDKGLTVDCAALWAFIRKDGGWWSVLRLTRHWTPTYSLGEVEEILATLHKGDFLECQTLHRAGTVYAVTSKCLPLPGASTSAPAAHPAPAMAPTRPDAMRGAFVPPPMPTSRPGALDHTHCPSLMQGKRNAYRSTAT</sequence>
<dbReference type="EMBL" id="JBHSAJ010000048">
    <property type="protein sequence ID" value="MFC3936019.1"/>
    <property type="molecule type" value="Genomic_DNA"/>
</dbReference>
<keyword evidence="3" id="KW-1185">Reference proteome</keyword>